<proteinExistence type="predicted"/>
<keyword evidence="2" id="KW-1185">Reference proteome</keyword>
<organism evidence="1 2">
    <name type="scientific">Brachionus plicatilis</name>
    <name type="common">Marine rotifer</name>
    <name type="synonym">Brachionus muelleri</name>
    <dbReference type="NCBI Taxonomy" id="10195"/>
    <lineage>
        <taxon>Eukaryota</taxon>
        <taxon>Metazoa</taxon>
        <taxon>Spiralia</taxon>
        <taxon>Gnathifera</taxon>
        <taxon>Rotifera</taxon>
        <taxon>Eurotatoria</taxon>
        <taxon>Monogononta</taxon>
        <taxon>Pseudotrocha</taxon>
        <taxon>Ploima</taxon>
        <taxon>Brachionidae</taxon>
        <taxon>Brachionus</taxon>
    </lineage>
</organism>
<reference evidence="1 2" key="1">
    <citation type="journal article" date="2018" name="Sci. Rep.">
        <title>Genomic signatures of local adaptation to the degree of environmental predictability in rotifers.</title>
        <authorList>
            <person name="Franch-Gras L."/>
            <person name="Hahn C."/>
            <person name="Garcia-Roger E.M."/>
            <person name="Carmona M.J."/>
            <person name="Serra M."/>
            <person name="Gomez A."/>
        </authorList>
    </citation>
    <scope>NUCLEOTIDE SEQUENCE [LARGE SCALE GENOMIC DNA]</scope>
    <source>
        <strain evidence="1">HYR1</strain>
    </source>
</reference>
<evidence type="ECO:0000313" key="1">
    <source>
        <dbReference type="EMBL" id="RNA11355.1"/>
    </source>
</evidence>
<accession>A0A3M7QK66</accession>
<comment type="caution">
    <text evidence="1">The sequence shown here is derived from an EMBL/GenBank/DDBJ whole genome shotgun (WGS) entry which is preliminary data.</text>
</comment>
<name>A0A3M7QK66_BRAPC</name>
<gene>
    <name evidence="1" type="ORF">BpHYR1_051483</name>
</gene>
<protein>
    <submittedName>
        <fullName evidence="1">Uncharacterized protein</fullName>
    </submittedName>
</protein>
<evidence type="ECO:0000313" key="2">
    <source>
        <dbReference type="Proteomes" id="UP000276133"/>
    </source>
</evidence>
<dbReference type="EMBL" id="REGN01005978">
    <property type="protein sequence ID" value="RNA11355.1"/>
    <property type="molecule type" value="Genomic_DNA"/>
</dbReference>
<dbReference type="Proteomes" id="UP000276133">
    <property type="component" value="Unassembled WGS sequence"/>
</dbReference>
<dbReference type="AlphaFoldDB" id="A0A3M7QK66"/>
<sequence length="85" mass="10130">MLEIMMSYLAMEIKNYNNTEEGNEWKRKKTLRDTLKFESIDWFLNSTTFASISLPIYHLTCQVFIWNKRLITSGFRLSFSVRPAI</sequence>